<organism evidence="4 5">
    <name type="scientific">Holothuria leucospilota</name>
    <name type="common">Black long sea cucumber</name>
    <name type="synonym">Mertensiothuria leucospilota</name>
    <dbReference type="NCBI Taxonomy" id="206669"/>
    <lineage>
        <taxon>Eukaryota</taxon>
        <taxon>Metazoa</taxon>
        <taxon>Echinodermata</taxon>
        <taxon>Eleutherozoa</taxon>
        <taxon>Echinozoa</taxon>
        <taxon>Holothuroidea</taxon>
        <taxon>Aspidochirotacea</taxon>
        <taxon>Aspidochirotida</taxon>
        <taxon>Holothuriidae</taxon>
        <taxon>Holothuria</taxon>
    </lineage>
</organism>
<accession>A0A9Q1HJ52</accession>
<sequence length="583" mass="66487">MWSAITILTHFLAFTMSTRGNNDCISPQFLKSGETGIVQCSFNKNFYGLVWYNSVSEAVITVEESAKSGDGFESNEFNVLANGSLVITNVTKQHEGTFTVLLLETRRSEPIRHVVNIFVVAKDFKRMPIINHCNASNDICFKMLSEETEVSCVIRDSPFIVPLTMVVRTADGDHDILTAFVVTNNSKSSYTTRVSTSDRLVYSSLLTLLVCKGENSNGLLTKNESFILIQNDNETLSLKDPVKIYSEISSRLELSCTDSRMLYLVWQRKKPQERVSRNVVLATFDEGFIQKNEKFKFQNDGSLVVEEIGVEHEGLYQCISGDGLEVNAILYDVVLVVPPIPLYPAVEGCNIHQGYCVLELHQEDSLMCSIRRIRPQVELKFKLFHEKSSQTVHFFDIQLIIKENENAFDIMLNSKFRVIDDTTRLTMECQVVGTNIKQFKVSTKFDILLSPTMDIATSTEGKAKESDEFSRDRQITWIISVFLAVILFFACCILLRYVVKACQTRGNRRLPSDTYRRVRGDMIPMEDENAQKSTKDEFISQLKEKYENLYNDVKPIPYIRDKLLRIDKVFVEGGIQYLAEKKK</sequence>
<comment type="caution">
    <text evidence="4">The sequence shown here is derived from an EMBL/GenBank/DDBJ whole genome shotgun (WGS) entry which is preliminary data.</text>
</comment>
<evidence type="ECO:0000256" key="1">
    <source>
        <dbReference type="SAM" id="Phobius"/>
    </source>
</evidence>
<evidence type="ECO:0000313" key="5">
    <source>
        <dbReference type="Proteomes" id="UP001152320"/>
    </source>
</evidence>
<dbReference type="InterPro" id="IPR013783">
    <property type="entry name" value="Ig-like_fold"/>
</dbReference>
<keyword evidence="1" id="KW-1133">Transmembrane helix</keyword>
<reference evidence="4" key="1">
    <citation type="submission" date="2021-10" db="EMBL/GenBank/DDBJ databases">
        <title>Tropical sea cucumber genome reveals ecological adaptation and Cuvierian tubules defense mechanism.</title>
        <authorList>
            <person name="Chen T."/>
        </authorList>
    </citation>
    <scope>NUCLEOTIDE SEQUENCE</scope>
    <source>
        <strain evidence="4">Nanhai2018</strain>
        <tissue evidence="4">Muscle</tissue>
    </source>
</reference>
<keyword evidence="5" id="KW-1185">Reference proteome</keyword>
<proteinExistence type="predicted"/>
<dbReference type="OrthoDB" id="427518at2759"/>
<evidence type="ECO:0000256" key="2">
    <source>
        <dbReference type="SAM" id="SignalP"/>
    </source>
</evidence>
<name>A0A9Q1HJ52_HOLLE</name>
<gene>
    <name evidence="4" type="ORF">HOLleu_01277</name>
</gene>
<keyword evidence="1" id="KW-0812">Transmembrane</keyword>
<dbReference type="SUPFAM" id="SSF48726">
    <property type="entry name" value="Immunoglobulin"/>
    <property type="match status" value="2"/>
</dbReference>
<keyword evidence="2" id="KW-0732">Signal</keyword>
<protein>
    <recommendedName>
        <fullName evidence="3">Immunoglobulin domain-containing protein</fullName>
    </recommendedName>
</protein>
<dbReference type="AlphaFoldDB" id="A0A9Q1HJ52"/>
<feature type="chain" id="PRO_5040481953" description="Immunoglobulin domain-containing protein" evidence="2">
    <location>
        <begin position="21"/>
        <end position="583"/>
    </location>
</feature>
<feature type="signal peptide" evidence="2">
    <location>
        <begin position="1"/>
        <end position="20"/>
    </location>
</feature>
<evidence type="ECO:0000259" key="3">
    <source>
        <dbReference type="SMART" id="SM00409"/>
    </source>
</evidence>
<keyword evidence="1" id="KW-0472">Membrane</keyword>
<dbReference type="EMBL" id="JAIZAY010000001">
    <property type="protein sequence ID" value="KAJ8048809.1"/>
    <property type="molecule type" value="Genomic_DNA"/>
</dbReference>
<feature type="domain" description="Immunoglobulin" evidence="3">
    <location>
        <begin position="241"/>
        <end position="338"/>
    </location>
</feature>
<dbReference type="InterPro" id="IPR036179">
    <property type="entry name" value="Ig-like_dom_sf"/>
</dbReference>
<feature type="domain" description="Immunoglobulin" evidence="3">
    <location>
        <begin position="25"/>
        <end position="120"/>
    </location>
</feature>
<dbReference type="Gene3D" id="2.60.40.10">
    <property type="entry name" value="Immunoglobulins"/>
    <property type="match status" value="1"/>
</dbReference>
<dbReference type="SMART" id="SM00409">
    <property type="entry name" value="IG"/>
    <property type="match status" value="2"/>
</dbReference>
<evidence type="ECO:0000313" key="4">
    <source>
        <dbReference type="EMBL" id="KAJ8048809.1"/>
    </source>
</evidence>
<feature type="transmembrane region" description="Helical" evidence="1">
    <location>
        <begin position="475"/>
        <end position="499"/>
    </location>
</feature>
<dbReference type="InterPro" id="IPR003599">
    <property type="entry name" value="Ig_sub"/>
</dbReference>
<dbReference type="Proteomes" id="UP001152320">
    <property type="component" value="Chromosome 1"/>
</dbReference>